<dbReference type="Proteomes" id="UP000315369">
    <property type="component" value="Unassembled WGS sequence"/>
</dbReference>
<dbReference type="EMBL" id="VIFM01000024">
    <property type="protein sequence ID" value="TQF16422.1"/>
    <property type="molecule type" value="Genomic_DNA"/>
</dbReference>
<dbReference type="OrthoDB" id="5380856at2"/>
<reference evidence="2 3" key="1">
    <citation type="submission" date="2019-06" db="EMBL/GenBank/DDBJ databases">
        <authorList>
            <person name="Livingstone P."/>
            <person name="Whitworth D."/>
        </authorList>
    </citation>
    <scope>NUCLEOTIDE SEQUENCE [LARGE SCALE GENOMIC DNA]</scope>
    <source>
        <strain evidence="2 3">AM401</strain>
    </source>
</reference>
<protein>
    <submittedName>
        <fullName evidence="2">Uncharacterized protein</fullName>
    </submittedName>
</protein>
<proteinExistence type="predicted"/>
<evidence type="ECO:0000313" key="2">
    <source>
        <dbReference type="EMBL" id="TQF16422.1"/>
    </source>
</evidence>
<evidence type="ECO:0000256" key="1">
    <source>
        <dbReference type="SAM" id="MobiDB-lite"/>
    </source>
</evidence>
<sequence>MRPGERVEVLFSSDILCPAPPRYEPGRSVIAFLSNGNGRWWTVGMSYGTRHPTNPADVDAYRRVVTAARDAQARSAPPHRKETANSEQEHLDWQVRAALHPATRWDGLYELSRGAAALTRAQRQQLAHGFTTQPSFDLTVAQMLTTLRGFPHKDFDRATANVLETVFVEQGAPPWISKAFDLLRERHGEKPEPRTPWYKRVPSKSPIEAKAEQARALARDWLSFKKRHGLKPRRLVFLAAPLVDETGGTLPF</sequence>
<evidence type="ECO:0000313" key="3">
    <source>
        <dbReference type="Proteomes" id="UP000315369"/>
    </source>
</evidence>
<feature type="region of interest" description="Disordered" evidence="1">
    <location>
        <begin position="70"/>
        <end position="89"/>
    </location>
</feature>
<keyword evidence="3" id="KW-1185">Reference proteome</keyword>
<comment type="caution">
    <text evidence="2">The sequence shown here is derived from an EMBL/GenBank/DDBJ whole genome shotgun (WGS) entry which is preliminary data.</text>
</comment>
<name>A0A540X5D3_9BACT</name>
<feature type="compositionally biased region" description="Basic and acidic residues" evidence="1">
    <location>
        <begin position="79"/>
        <end position="89"/>
    </location>
</feature>
<dbReference type="RefSeq" id="WP_141641954.1">
    <property type="nucleotide sequence ID" value="NZ_VIFM01000024.1"/>
</dbReference>
<organism evidence="2 3">
    <name type="scientific">Myxococcus llanfairpwllgwyngyllgogerychwyrndrobwllllantysiliogogogochensis</name>
    <dbReference type="NCBI Taxonomy" id="2590453"/>
    <lineage>
        <taxon>Bacteria</taxon>
        <taxon>Pseudomonadati</taxon>
        <taxon>Myxococcota</taxon>
        <taxon>Myxococcia</taxon>
        <taxon>Myxococcales</taxon>
        <taxon>Cystobacterineae</taxon>
        <taxon>Myxococcaceae</taxon>
        <taxon>Myxococcus</taxon>
    </lineage>
</organism>
<dbReference type="AlphaFoldDB" id="A0A540X5D3"/>
<gene>
    <name evidence="2" type="ORF">FJV41_08685</name>
</gene>
<accession>A0A540X5D3</accession>